<feature type="domain" description="Outer membrane protein beta-barrel" evidence="7">
    <location>
        <begin position="380"/>
        <end position="788"/>
    </location>
</feature>
<dbReference type="SUPFAM" id="SSF56935">
    <property type="entry name" value="Porins"/>
    <property type="match status" value="1"/>
</dbReference>
<protein>
    <submittedName>
        <fullName evidence="8">TonB-dependent receptor</fullName>
    </submittedName>
</protein>
<dbReference type="RefSeq" id="WP_116973483.1">
    <property type="nucleotide sequence ID" value="NZ_QPMM01000001.1"/>
</dbReference>
<dbReference type="InterPro" id="IPR036942">
    <property type="entry name" value="Beta-barrel_TonB_sf"/>
</dbReference>
<sequence length="829" mass="93631">MRKSLTFLFVLFAIVYNVHAQTHPNTPLKVTGKVVDEATGKAIEYASVVLLKQEDSTVVTGVYTTPTGSFSFDKVPPGIYVTRITFMGYDKLQKAIRVTEGKSTYVGILRMVAAGKVLNTVEIKAEKPAFSMQIDRQVFDASSILSAEGGTGTDILKNIPSVDVDIDDNVTLRGKSVTIFVDGKPSPFGDVKTALQMLPAETIDKVEIINNPSAKFDANGGGGIINIVLKKDKAIGYNVMINGGGATRGEGSGSINASLRIRRYNFFGGYNGRYEQTRGSGLSYRENMVSDTNKTKYFTQSSKNENINRNQGARLGFDYYLDDHNTFTISQGMGLGSGGNDDHINLEYLDSDKDAIREGNRLNGSNFKWSNYNTNLNYKRTFKKPNRELTAYSSYSISDNSNGSSYFTQNKYMNIDTVPNADKQQNSGNNGNKFFIIQSDYTSPMGKKGKLEAGLKTTSRKIDNNYIAELYNWGMQDYVVSNLLSNKYNYKEAISSGYVNFANAIGNLGYQVGVRIEQSHLYGYSFTSDTSVNNRFFNVFPSLFLKYNLPKNQNQSLVFNFSTRIDRPNFDQLLPYINNSDPQNIRMGNPELQPALSKKFEISYSEYYPKSRNYFSISSYYSITNDNIDRLSTLDTKSGITTTMPANLASQMNTGGNISYSINFFKWWKAWANLNLEYNQLKSIYVNRDNLSWGINGNTQFRLPANLNIEVSGHVRSPRIQPQGTFKAMNGVDMGIRKEFMKRALSVSVNVADLFNSQQFSSHYETETFIQDYNRKRITRFVRLNVRYRFGKMDPNMFKKKKPQEEEDKDKDKDKEDEKEKEKPKEGRL</sequence>
<dbReference type="SUPFAM" id="SSF49464">
    <property type="entry name" value="Carboxypeptidase regulatory domain-like"/>
    <property type="match status" value="1"/>
</dbReference>
<dbReference type="EMBL" id="QPMM01000001">
    <property type="protein sequence ID" value="RFS26291.1"/>
    <property type="molecule type" value="Genomic_DNA"/>
</dbReference>
<dbReference type="Proteomes" id="UP000260644">
    <property type="component" value="Unassembled WGS sequence"/>
</dbReference>
<dbReference type="PANTHER" id="PTHR40980">
    <property type="entry name" value="PLUG DOMAIN-CONTAINING PROTEIN"/>
    <property type="match status" value="1"/>
</dbReference>
<dbReference type="Pfam" id="PF13620">
    <property type="entry name" value="CarboxypepD_reg"/>
    <property type="match status" value="1"/>
</dbReference>
<dbReference type="GO" id="GO:0009279">
    <property type="term" value="C:cell outer membrane"/>
    <property type="evidence" value="ECO:0007669"/>
    <property type="project" value="UniProtKB-SubCell"/>
</dbReference>
<dbReference type="Pfam" id="PF07715">
    <property type="entry name" value="Plug"/>
    <property type="match status" value="1"/>
</dbReference>
<dbReference type="Gene3D" id="2.40.170.20">
    <property type="entry name" value="TonB-dependent receptor, beta-barrel domain"/>
    <property type="match status" value="1"/>
</dbReference>
<keyword evidence="8" id="KW-0675">Receptor</keyword>
<keyword evidence="3" id="KW-0998">Cell outer membrane</keyword>
<evidence type="ECO:0000256" key="4">
    <source>
        <dbReference type="SAM" id="MobiDB-lite"/>
    </source>
</evidence>
<feature type="region of interest" description="Disordered" evidence="4">
    <location>
        <begin position="795"/>
        <end position="829"/>
    </location>
</feature>
<feature type="chain" id="PRO_5017564376" evidence="5">
    <location>
        <begin position="21"/>
        <end position="829"/>
    </location>
</feature>
<dbReference type="InterPro" id="IPR041700">
    <property type="entry name" value="OMP_b-brl_3"/>
</dbReference>
<feature type="compositionally biased region" description="Basic and acidic residues" evidence="4">
    <location>
        <begin position="810"/>
        <end position="829"/>
    </location>
</feature>
<evidence type="ECO:0000313" key="9">
    <source>
        <dbReference type="Proteomes" id="UP000260644"/>
    </source>
</evidence>
<dbReference type="Gene3D" id="2.170.130.10">
    <property type="entry name" value="TonB-dependent receptor, plug domain"/>
    <property type="match status" value="1"/>
</dbReference>
<feature type="signal peptide" evidence="5">
    <location>
        <begin position="1"/>
        <end position="20"/>
    </location>
</feature>
<evidence type="ECO:0000259" key="7">
    <source>
        <dbReference type="Pfam" id="PF14905"/>
    </source>
</evidence>
<dbReference type="OrthoDB" id="905812at2"/>
<dbReference type="Gene3D" id="2.60.40.1120">
    <property type="entry name" value="Carboxypeptidase-like, regulatory domain"/>
    <property type="match status" value="1"/>
</dbReference>
<comment type="caution">
    <text evidence="8">The sequence shown here is derived from an EMBL/GenBank/DDBJ whole genome shotgun (WGS) entry which is preliminary data.</text>
</comment>
<accession>A0A3E1YFW9</accession>
<keyword evidence="2" id="KW-0472">Membrane</keyword>
<dbReference type="AlphaFoldDB" id="A0A3E1YFW9"/>
<keyword evidence="5" id="KW-0732">Signal</keyword>
<evidence type="ECO:0000259" key="6">
    <source>
        <dbReference type="Pfam" id="PF07715"/>
    </source>
</evidence>
<evidence type="ECO:0000256" key="3">
    <source>
        <dbReference type="ARBA" id="ARBA00023237"/>
    </source>
</evidence>
<dbReference type="PANTHER" id="PTHR40980:SF4">
    <property type="entry name" value="TONB-DEPENDENT RECEPTOR-LIKE BETA-BARREL DOMAIN-CONTAINING PROTEIN"/>
    <property type="match status" value="1"/>
</dbReference>
<comment type="subcellular location">
    <subcellularLocation>
        <location evidence="1">Cell outer membrane</location>
    </subcellularLocation>
</comment>
<evidence type="ECO:0000256" key="2">
    <source>
        <dbReference type="ARBA" id="ARBA00023136"/>
    </source>
</evidence>
<evidence type="ECO:0000256" key="1">
    <source>
        <dbReference type="ARBA" id="ARBA00004442"/>
    </source>
</evidence>
<dbReference type="InterPro" id="IPR012910">
    <property type="entry name" value="Plug_dom"/>
</dbReference>
<evidence type="ECO:0000256" key="5">
    <source>
        <dbReference type="SAM" id="SignalP"/>
    </source>
</evidence>
<keyword evidence="9" id="KW-1185">Reference proteome</keyword>
<name>A0A3E1YFW9_9BACT</name>
<evidence type="ECO:0000313" key="8">
    <source>
        <dbReference type="EMBL" id="RFS26291.1"/>
    </source>
</evidence>
<dbReference type="InterPro" id="IPR008969">
    <property type="entry name" value="CarboxyPept-like_regulatory"/>
</dbReference>
<dbReference type="Pfam" id="PF14905">
    <property type="entry name" value="OMP_b-brl_3"/>
    <property type="match status" value="1"/>
</dbReference>
<proteinExistence type="predicted"/>
<dbReference type="InterPro" id="IPR037066">
    <property type="entry name" value="Plug_dom_sf"/>
</dbReference>
<feature type="domain" description="TonB-dependent receptor plug" evidence="6">
    <location>
        <begin position="134"/>
        <end position="224"/>
    </location>
</feature>
<reference evidence="8 9" key="1">
    <citation type="submission" date="2018-07" db="EMBL/GenBank/DDBJ databases">
        <title>Chitinophaga K2CV101002-2 sp. nov., isolated from a monsoon evergreen broad-leaved forest soil.</title>
        <authorList>
            <person name="Lv Y."/>
        </authorList>
    </citation>
    <scope>NUCLEOTIDE SEQUENCE [LARGE SCALE GENOMIC DNA]</scope>
    <source>
        <strain evidence="8 9">GDMCC 1.1288</strain>
    </source>
</reference>
<organism evidence="8 9">
    <name type="scientific">Chitinophaga silvatica</name>
    <dbReference type="NCBI Taxonomy" id="2282649"/>
    <lineage>
        <taxon>Bacteria</taxon>
        <taxon>Pseudomonadati</taxon>
        <taxon>Bacteroidota</taxon>
        <taxon>Chitinophagia</taxon>
        <taxon>Chitinophagales</taxon>
        <taxon>Chitinophagaceae</taxon>
        <taxon>Chitinophaga</taxon>
    </lineage>
</organism>
<gene>
    <name evidence="8" type="ORF">DVR12_00420</name>
</gene>